<dbReference type="Pfam" id="PF02653">
    <property type="entry name" value="BPD_transp_2"/>
    <property type="match status" value="1"/>
</dbReference>
<dbReference type="GO" id="GO:0022857">
    <property type="term" value="F:transmembrane transporter activity"/>
    <property type="evidence" value="ECO:0007669"/>
    <property type="project" value="InterPro"/>
</dbReference>
<evidence type="ECO:0000256" key="8">
    <source>
        <dbReference type="SAM" id="Phobius"/>
    </source>
</evidence>
<keyword evidence="6 8" id="KW-1133">Transmembrane helix</keyword>
<feature type="transmembrane region" description="Helical" evidence="8">
    <location>
        <begin position="20"/>
        <end position="40"/>
    </location>
</feature>
<dbReference type="GO" id="GO:0005886">
    <property type="term" value="C:plasma membrane"/>
    <property type="evidence" value="ECO:0007669"/>
    <property type="project" value="UniProtKB-SubCell"/>
</dbReference>
<proteinExistence type="predicted"/>
<dbReference type="InterPro" id="IPR001851">
    <property type="entry name" value="ABC_transp_permease"/>
</dbReference>
<feature type="transmembrane region" description="Helical" evidence="8">
    <location>
        <begin position="74"/>
        <end position="90"/>
    </location>
</feature>
<feature type="transmembrane region" description="Helical" evidence="8">
    <location>
        <begin position="217"/>
        <end position="238"/>
    </location>
</feature>
<gene>
    <name evidence="9" type="primary">rbsC</name>
    <name evidence="9" type="ORF">KL86PLE_130108</name>
</gene>
<evidence type="ECO:0000256" key="7">
    <source>
        <dbReference type="ARBA" id="ARBA00023136"/>
    </source>
</evidence>
<keyword evidence="2" id="KW-0813">Transport</keyword>
<dbReference type="EMBL" id="FMJD01000005">
    <property type="protein sequence ID" value="SCM74155.1"/>
    <property type="molecule type" value="Genomic_DNA"/>
</dbReference>
<evidence type="ECO:0000313" key="9">
    <source>
        <dbReference type="EMBL" id="SCM74155.1"/>
    </source>
</evidence>
<organism evidence="9">
    <name type="scientific">uncultured Pleomorphomonas sp</name>
    <dbReference type="NCBI Taxonomy" id="442121"/>
    <lineage>
        <taxon>Bacteria</taxon>
        <taxon>Pseudomonadati</taxon>
        <taxon>Pseudomonadota</taxon>
        <taxon>Alphaproteobacteria</taxon>
        <taxon>Hyphomicrobiales</taxon>
        <taxon>Pleomorphomonadaceae</taxon>
        <taxon>Pleomorphomonas</taxon>
        <taxon>environmental samples</taxon>
    </lineage>
</organism>
<keyword evidence="4" id="KW-0997">Cell inner membrane</keyword>
<dbReference type="PANTHER" id="PTHR32196">
    <property type="entry name" value="ABC TRANSPORTER PERMEASE PROTEIN YPHD-RELATED-RELATED"/>
    <property type="match status" value="1"/>
</dbReference>
<dbReference type="CDD" id="cd06579">
    <property type="entry name" value="TM_PBP1_transp_AraH_like"/>
    <property type="match status" value="1"/>
</dbReference>
<dbReference type="RefSeq" id="WP_288199670.1">
    <property type="nucleotide sequence ID" value="NZ_LT608334.1"/>
</dbReference>
<reference evidence="9" key="1">
    <citation type="submission" date="2016-08" db="EMBL/GenBank/DDBJ databases">
        <authorList>
            <person name="Seilhamer J.J."/>
        </authorList>
    </citation>
    <scope>NUCLEOTIDE SEQUENCE</scope>
    <source>
        <strain evidence="9">86</strain>
    </source>
</reference>
<keyword evidence="7 8" id="KW-0472">Membrane</keyword>
<comment type="subcellular location">
    <subcellularLocation>
        <location evidence="1">Cell membrane</location>
        <topology evidence="1">Multi-pass membrane protein</topology>
    </subcellularLocation>
</comment>
<dbReference type="AlphaFoldDB" id="A0A212L9G2"/>
<name>A0A212L9G2_9HYPH</name>
<evidence type="ECO:0000256" key="3">
    <source>
        <dbReference type="ARBA" id="ARBA00022475"/>
    </source>
</evidence>
<evidence type="ECO:0000256" key="2">
    <source>
        <dbReference type="ARBA" id="ARBA00022448"/>
    </source>
</evidence>
<feature type="transmembrane region" description="Helical" evidence="8">
    <location>
        <begin position="271"/>
        <end position="291"/>
    </location>
</feature>
<keyword evidence="5 8" id="KW-0812">Transmembrane</keyword>
<dbReference type="PANTHER" id="PTHR32196:SF21">
    <property type="entry name" value="ABC TRANSPORTER PERMEASE PROTEIN YPHD-RELATED"/>
    <property type="match status" value="1"/>
</dbReference>
<feature type="transmembrane region" description="Helical" evidence="8">
    <location>
        <begin position="165"/>
        <end position="185"/>
    </location>
</feature>
<protein>
    <submittedName>
        <fullName evidence="9">Ribose transport system permease protein RbsC</fullName>
    </submittedName>
</protein>
<evidence type="ECO:0000256" key="5">
    <source>
        <dbReference type="ARBA" id="ARBA00022692"/>
    </source>
</evidence>
<evidence type="ECO:0000256" key="4">
    <source>
        <dbReference type="ARBA" id="ARBA00022519"/>
    </source>
</evidence>
<accession>A0A212L9G2</accession>
<sequence length="322" mass="33678">MSAWTERLPANVKTFAMENTVIVVFVTMLLVAGIASPNFFEYNNIMNVLSQVSYLGVIACGQLFVILIGGIDLSVGSLVAFCSVVIAVCLEEMGMSLPVSIALGILLTSVCGFISGFLVAKFNIAAFVSTLAMMTIARGLALTTSSGRPILIANDFMANFAQSSLFGIPAPVLVMMAFVVISWFILQKTIVGRMLIAIGSNEMSAVYAGIKVSAYKMFAYVFSGVACGISAVILVSRTGVGSPILGEGLELDAIAAVVIGGASLQGGRGRVVNTLIGALILGVISNIMNLIGIPGYIQRIVKGLIIIAAVLIEGLRTKRHAT</sequence>
<feature type="transmembrane region" description="Helical" evidence="8">
    <location>
        <begin position="124"/>
        <end position="144"/>
    </location>
</feature>
<keyword evidence="3" id="KW-1003">Cell membrane</keyword>
<evidence type="ECO:0000256" key="6">
    <source>
        <dbReference type="ARBA" id="ARBA00022989"/>
    </source>
</evidence>
<evidence type="ECO:0000256" key="1">
    <source>
        <dbReference type="ARBA" id="ARBA00004651"/>
    </source>
</evidence>
<feature type="transmembrane region" description="Helical" evidence="8">
    <location>
        <begin position="97"/>
        <end position="118"/>
    </location>
</feature>